<dbReference type="AlphaFoldDB" id="A0AAV0TYY0"/>
<name>A0AAV0TYY0_9STRA</name>
<dbReference type="EMBL" id="CANTFK010000793">
    <property type="protein sequence ID" value="CAI5727404.1"/>
    <property type="molecule type" value="Genomic_DNA"/>
</dbReference>
<dbReference type="Pfam" id="PF14223">
    <property type="entry name" value="Retrotran_gag_2"/>
    <property type="match status" value="1"/>
</dbReference>
<dbReference type="Pfam" id="PF22936">
    <property type="entry name" value="Pol_BBD"/>
    <property type="match status" value="1"/>
</dbReference>
<feature type="domain" description="Retrovirus-related Pol polyprotein from transposon TNT 1-94-like beta-barrel" evidence="1">
    <location>
        <begin position="55"/>
        <end position="118"/>
    </location>
</feature>
<evidence type="ECO:0000313" key="2">
    <source>
        <dbReference type="EMBL" id="CAI5727404.1"/>
    </source>
</evidence>
<evidence type="ECO:0000259" key="1">
    <source>
        <dbReference type="Pfam" id="PF22936"/>
    </source>
</evidence>
<proteinExistence type="predicted"/>
<evidence type="ECO:0000313" key="3">
    <source>
        <dbReference type="Proteomes" id="UP001159659"/>
    </source>
</evidence>
<organism evidence="2 3">
    <name type="scientific">Peronospora farinosa</name>
    <dbReference type="NCBI Taxonomy" id="134698"/>
    <lineage>
        <taxon>Eukaryota</taxon>
        <taxon>Sar</taxon>
        <taxon>Stramenopiles</taxon>
        <taxon>Oomycota</taxon>
        <taxon>Peronosporomycetes</taxon>
        <taxon>Peronosporales</taxon>
        <taxon>Peronosporaceae</taxon>
        <taxon>Peronospora</taxon>
    </lineage>
</organism>
<dbReference type="InterPro" id="IPR054722">
    <property type="entry name" value="PolX-like_BBD"/>
</dbReference>
<protein>
    <recommendedName>
        <fullName evidence="1">Retrovirus-related Pol polyprotein from transposon TNT 1-94-like beta-barrel domain-containing protein</fullName>
    </recommendedName>
</protein>
<gene>
    <name evidence="2" type="ORF">PFR002_LOCUS5567</name>
</gene>
<dbReference type="Proteomes" id="UP001159659">
    <property type="component" value="Unassembled WGS sequence"/>
</dbReference>
<comment type="caution">
    <text evidence="2">The sequence shown here is derived from an EMBL/GenBank/DDBJ whole genome shotgun (WGS) entry which is preliminary data.</text>
</comment>
<sequence>MEDEDVAICLLRSLLKSYENVVLNLEMSSAELRSRDVVKVLTNEGCGRSTAAQRTHICSEKTKFSSIKEEDEDKLWVADSRKAAIKGVGTILERVVLPNGQEHEIKIKDALFVPSMSKRPAFGNADQQD</sequence>
<accession>A0AAV0TYY0</accession>
<reference evidence="2" key="1">
    <citation type="submission" date="2022-12" db="EMBL/GenBank/DDBJ databases">
        <authorList>
            <person name="Webb A."/>
        </authorList>
    </citation>
    <scope>NUCLEOTIDE SEQUENCE</scope>
    <source>
        <strain evidence="2">Pf2</strain>
    </source>
</reference>